<feature type="signal peptide" evidence="2">
    <location>
        <begin position="1"/>
        <end position="39"/>
    </location>
</feature>
<comment type="caution">
    <text evidence="3">The sequence shown here is derived from an EMBL/GenBank/DDBJ whole genome shotgun (WGS) entry which is preliminary data.</text>
</comment>
<name>A0ABP4YTZ4_9ACTN</name>
<accession>A0ABP4YTZ4</accession>
<evidence type="ECO:0000313" key="4">
    <source>
        <dbReference type="Proteomes" id="UP001500218"/>
    </source>
</evidence>
<keyword evidence="4" id="KW-1185">Reference proteome</keyword>
<evidence type="ECO:0008006" key="5">
    <source>
        <dbReference type="Google" id="ProtNLM"/>
    </source>
</evidence>
<keyword evidence="1" id="KW-1133">Transmembrane helix</keyword>
<gene>
    <name evidence="3" type="ORF">GCM10009682_56880</name>
</gene>
<protein>
    <recommendedName>
        <fullName evidence="5">VWA domain-containing protein</fullName>
    </recommendedName>
</protein>
<keyword evidence="1" id="KW-0812">Transmembrane</keyword>
<keyword evidence="1" id="KW-0472">Membrane</keyword>
<dbReference type="EMBL" id="BAAALT010000267">
    <property type="protein sequence ID" value="GAA1830868.1"/>
    <property type="molecule type" value="Genomic_DNA"/>
</dbReference>
<sequence>MSRLSVPPRRAFVRRVGAAALAIALATGTGLGAPAPAHADPGETSQQDIFESLEIGDVPIHFEVMVDTSATMFKGGRFAAVRKSLLALVSAMSPNDTINIRTFADSDGDCYNGSLVNPQDMVSCLPASSEGDRSNMARPMLTAFRKMRDENAPVSALIVMSDIDRKSSANTDRKDPLWKTLKPASNVPGLRVFGSTTGGVSSAGALRSVFSGVQTINITKTDQAKTFYGKLRTDLQVSRLKSVLKPDLAAPVTLKWDHTLDNVDPSTGTASHMLTLQAKTTRVPIVLTDVTLERIEGDQTVTVGNLPDRIELTPDTPAYYYVQYEWPTRSWFRLSSETMAVHATFTLRATVSSPWDTVLGKHGLKRATKLDGPQTIAVSGETTLKPPYLTFVLIVVGALAIVALLIVVVRKLNDWRGAHRRA</sequence>
<dbReference type="SUPFAM" id="SSF53300">
    <property type="entry name" value="vWA-like"/>
    <property type="match status" value="1"/>
</dbReference>
<organism evidence="3 4">
    <name type="scientific">Luedemannella flava</name>
    <dbReference type="NCBI Taxonomy" id="349316"/>
    <lineage>
        <taxon>Bacteria</taxon>
        <taxon>Bacillati</taxon>
        <taxon>Actinomycetota</taxon>
        <taxon>Actinomycetes</taxon>
        <taxon>Micromonosporales</taxon>
        <taxon>Micromonosporaceae</taxon>
        <taxon>Luedemannella</taxon>
    </lineage>
</organism>
<dbReference type="Gene3D" id="3.40.50.410">
    <property type="entry name" value="von Willebrand factor, type A domain"/>
    <property type="match status" value="1"/>
</dbReference>
<dbReference type="InterPro" id="IPR036465">
    <property type="entry name" value="vWFA_dom_sf"/>
</dbReference>
<evidence type="ECO:0000256" key="1">
    <source>
        <dbReference type="SAM" id="Phobius"/>
    </source>
</evidence>
<reference evidence="4" key="1">
    <citation type="journal article" date="2019" name="Int. J. Syst. Evol. Microbiol.">
        <title>The Global Catalogue of Microorganisms (GCM) 10K type strain sequencing project: providing services to taxonomists for standard genome sequencing and annotation.</title>
        <authorList>
            <consortium name="The Broad Institute Genomics Platform"/>
            <consortium name="The Broad Institute Genome Sequencing Center for Infectious Disease"/>
            <person name="Wu L."/>
            <person name="Ma J."/>
        </authorList>
    </citation>
    <scope>NUCLEOTIDE SEQUENCE [LARGE SCALE GENOMIC DNA]</scope>
    <source>
        <strain evidence="4">JCM 13250</strain>
    </source>
</reference>
<feature type="transmembrane region" description="Helical" evidence="1">
    <location>
        <begin position="388"/>
        <end position="409"/>
    </location>
</feature>
<keyword evidence="2" id="KW-0732">Signal</keyword>
<dbReference type="InterPro" id="IPR006311">
    <property type="entry name" value="TAT_signal"/>
</dbReference>
<evidence type="ECO:0000256" key="2">
    <source>
        <dbReference type="SAM" id="SignalP"/>
    </source>
</evidence>
<feature type="chain" id="PRO_5045156193" description="VWA domain-containing protein" evidence="2">
    <location>
        <begin position="40"/>
        <end position="422"/>
    </location>
</feature>
<dbReference type="Proteomes" id="UP001500218">
    <property type="component" value="Unassembled WGS sequence"/>
</dbReference>
<proteinExistence type="predicted"/>
<dbReference type="PROSITE" id="PS51318">
    <property type="entry name" value="TAT"/>
    <property type="match status" value="1"/>
</dbReference>
<evidence type="ECO:0000313" key="3">
    <source>
        <dbReference type="EMBL" id="GAA1830868.1"/>
    </source>
</evidence>